<feature type="region of interest" description="Disordered" evidence="1">
    <location>
        <begin position="1"/>
        <end position="78"/>
    </location>
</feature>
<sequence>MSKSSASPRVSASETDRSPGSDVSPMTQVPVKTATAKKTPEGYFTPPLPASNPSPTTAASSQADARTEAASETASSSAGSVLAFTPATGATGANADAAHAGPGLTFDLAVDESGRGASRKSSAASVSFRPPRNPALPQGQPKRGRIRSPSPQRFRRHVGFDNIPIGEATKSNTLSYSLSISHYGYHPRRRSRTLMVGIDHHVYSDFALQWLLEEYADDGDEVICVHVVDRDARTVEEKNYKTRAQNMVERIKSKIPEHCAISVKLEYAVGKLHATFQKLIQVYQPSMLVVGTRGRSLGGFQSLVNTNSFSKYCLQYSPVPTVVVRDYEKRKKKKDKRTNDPSRHSYAAMLAATHGVHEANSESSSLYNVEARISPDEEAHQVAVAIGLPAALDPTLKPLDVDRVLGRHSRTTSPAPVAPHNTTISEAPLVLTTPVAATAASVDSDEEDSAEDEEPEFETMTGQQALQVADKETEKEQKKRLHEMEVGEADALRHTVKIDEDDDENETNESNSGSGNGNGNGSGSGEAKA</sequence>
<feature type="compositionally biased region" description="Low complexity" evidence="1">
    <location>
        <begin position="1"/>
        <end position="13"/>
    </location>
</feature>
<evidence type="ECO:0000313" key="4">
    <source>
        <dbReference type="Proteomes" id="UP000076874"/>
    </source>
</evidence>
<dbReference type="SUPFAM" id="SSF52402">
    <property type="entry name" value="Adenine nucleotide alpha hydrolases-like"/>
    <property type="match status" value="1"/>
</dbReference>
<evidence type="ECO:0000313" key="3">
    <source>
        <dbReference type="EMBL" id="OAA67076.1"/>
    </source>
</evidence>
<dbReference type="AlphaFoldDB" id="A0A167Z4I4"/>
<feature type="compositionally biased region" description="Basic and acidic residues" evidence="1">
    <location>
        <begin position="469"/>
        <end position="498"/>
    </location>
</feature>
<feature type="compositionally biased region" description="Low complexity" evidence="1">
    <location>
        <begin position="115"/>
        <end position="127"/>
    </location>
</feature>
<keyword evidence="4" id="KW-1185">Reference proteome</keyword>
<dbReference type="STRING" id="1081102.A0A167Z4I4"/>
<dbReference type="PANTHER" id="PTHR47815:SF1">
    <property type="entry name" value="UNIVERSAL STRESS PROTEIN A FAMILY PROTEIN C25B2.10"/>
    <property type="match status" value="1"/>
</dbReference>
<dbReference type="Proteomes" id="UP000076874">
    <property type="component" value="Unassembled WGS sequence"/>
</dbReference>
<dbReference type="PANTHER" id="PTHR47815">
    <property type="entry name" value="UNIVERSAL STRESS PROTEIN A FAMILY PROTEIN C25B2.10"/>
    <property type="match status" value="1"/>
</dbReference>
<evidence type="ECO:0000256" key="1">
    <source>
        <dbReference type="SAM" id="MobiDB-lite"/>
    </source>
</evidence>
<feature type="region of interest" description="Disordered" evidence="1">
    <location>
        <begin position="115"/>
        <end position="152"/>
    </location>
</feature>
<protein>
    <submittedName>
        <fullName evidence="3">Universal stress protein family domain containing protein</fullName>
    </submittedName>
</protein>
<evidence type="ECO:0000259" key="2">
    <source>
        <dbReference type="Pfam" id="PF00582"/>
    </source>
</evidence>
<feature type="compositionally biased region" description="Low complexity" evidence="1">
    <location>
        <begin position="427"/>
        <end position="442"/>
    </location>
</feature>
<accession>A0A167Z4I4</accession>
<feature type="compositionally biased region" description="Acidic residues" evidence="1">
    <location>
        <begin position="443"/>
        <end position="457"/>
    </location>
</feature>
<feature type="compositionally biased region" description="Low complexity" evidence="1">
    <location>
        <begin position="53"/>
        <end position="78"/>
    </location>
</feature>
<dbReference type="Pfam" id="PF00582">
    <property type="entry name" value="Usp"/>
    <property type="match status" value="1"/>
</dbReference>
<dbReference type="InterPro" id="IPR006016">
    <property type="entry name" value="UspA"/>
</dbReference>
<reference evidence="3 4" key="1">
    <citation type="journal article" date="2016" name="Genome Biol. Evol.">
        <title>Divergent and convergent evolution of fungal pathogenicity.</title>
        <authorList>
            <person name="Shang Y."/>
            <person name="Xiao G."/>
            <person name="Zheng P."/>
            <person name="Cen K."/>
            <person name="Zhan S."/>
            <person name="Wang C."/>
        </authorList>
    </citation>
    <scope>NUCLEOTIDE SEQUENCE [LARGE SCALE GENOMIC DNA]</scope>
    <source>
        <strain evidence="3 4">RCEF 264</strain>
    </source>
</reference>
<comment type="caution">
    <text evidence="3">The sequence shown here is derived from an EMBL/GenBank/DDBJ whole genome shotgun (WGS) entry which is preliminary data.</text>
</comment>
<feature type="domain" description="UspA" evidence="2">
    <location>
        <begin position="192"/>
        <end position="325"/>
    </location>
</feature>
<dbReference type="Gene3D" id="3.40.50.620">
    <property type="entry name" value="HUPs"/>
    <property type="match status" value="1"/>
</dbReference>
<dbReference type="EMBL" id="AZHD01000002">
    <property type="protein sequence ID" value="OAA67076.1"/>
    <property type="molecule type" value="Genomic_DNA"/>
</dbReference>
<dbReference type="InterPro" id="IPR014729">
    <property type="entry name" value="Rossmann-like_a/b/a_fold"/>
</dbReference>
<gene>
    <name evidence="3" type="ORF">SPI_01652</name>
</gene>
<feature type="region of interest" description="Disordered" evidence="1">
    <location>
        <begin position="409"/>
        <end position="529"/>
    </location>
</feature>
<feature type="compositionally biased region" description="Gly residues" evidence="1">
    <location>
        <begin position="514"/>
        <end position="529"/>
    </location>
</feature>
<organism evidence="3 4">
    <name type="scientific">Niveomyces insectorum RCEF 264</name>
    <dbReference type="NCBI Taxonomy" id="1081102"/>
    <lineage>
        <taxon>Eukaryota</taxon>
        <taxon>Fungi</taxon>
        <taxon>Dikarya</taxon>
        <taxon>Ascomycota</taxon>
        <taxon>Pezizomycotina</taxon>
        <taxon>Sordariomycetes</taxon>
        <taxon>Hypocreomycetidae</taxon>
        <taxon>Hypocreales</taxon>
        <taxon>Cordycipitaceae</taxon>
        <taxon>Niveomyces</taxon>
    </lineage>
</organism>
<proteinExistence type="predicted"/>
<name>A0A167Z4I4_9HYPO</name>
<dbReference type="CDD" id="cd23659">
    <property type="entry name" value="USP_At3g01520-like"/>
    <property type="match status" value="1"/>
</dbReference>
<dbReference type="OrthoDB" id="843225at2759"/>